<evidence type="ECO:0000313" key="2">
    <source>
        <dbReference type="Proteomes" id="UP000715781"/>
    </source>
</evidence>
<reference evidence="1" key="1">
    <citation type="submission" date="2021-05" db="EMBL/GenBank/DDBJ databases">
        <authorList>
            <person name="Pietrasiak N."/>
            <person name="Ward R."/>
            <person name="Stajich J.E."/>
            <person name="Kurbessoian T."/>
        </authorList>
    </citation>
    <scope>NUCLEOTIDE SEQUENCE</scope>
    <source>
        <strain evidence="1">JT2-VF2</strain>
    </source>
</reference>
<comment type="caution">
    <text evidence="1">The sequence shown here is derived from an EMBL/GenBank/DDBJ whole genome shotgun (WGS) entry which is preliminary data.</text>
</comment>
<dbReference type="Proteomes" id="UP000715781">
    <property type="component" value="Unassembled WGS sequence"/>
</dbReference>
<evidence type="ECO:0000313" key="1">
    <source>
        <dbReference type="EMBL" id="MBW4559755.1"/>
    </source>
</evidence>
<proteinExistence type="predicted"/>
<dbReference type="AlphaFoldDB" id="A0A951PVG5"/>
<name>A0A951PVG5_9NOST</name>
<dbReference type="EMBL" id="JAHHHN010000001">
    <property type="protein sequence ID" value="MBW4559755.1"/>
    <property type="molecule type" value="Genomic_DNA"/>
</dbReference>
<reference evidence="1" key="2">
    <citation type="journal article" date="2022" name="Microbiol. Resour. Announc.">
        <title>Metagenome Sequencing to Explore Phylogenomics of Terrestrial Cyanobacteria.</title>
        <authorList>
            <person name="Ward R.D."/>
            <person name="Stajich J.E."/>
            <person name="Johansen J.R."/>
            <person name="Huntemann M."/>
            <person name="Clum A."/>
            <person name="Foster B."/>
            <person name="Foster B."/>
            <person name="Roux S."/>
            <person name="Palaniappan K."/>
            <person name="Varghese N."/>
            <person name="Mukherjee S."/>
            <person name="Reddy T.B.K."/>
            <person name="Daum C."/>
            <person name="Copeland A."/>
            <person name="Chen I.A."/>
            <person name="Ivanova N.N."/>
            <person name="Kyrpides N.C."/>
            <person name="Shapiro N."/>
            <person name="Eloe-Fadrosh E.A."/>
            <person name="Pietrasiak N."/>
        </authorList>
    </citation>
    <scope>NUCLEOTIDE SEQUENCE</scope>
    <source>
        <strain evidence="1">JT2-VF2</strain>
    </source>
</reference>
<accession>A0A951PVG5</accession>
<gene>
    <name evidence="1" type="ORF">KME32_01140</name>
</gene>
<organism evidence="1 2">
    <name type="scientific">Mojavia pulchra JT2-VF2</name>
    <dbReference type="NCBI Taxonomy" id="287848"/>
    <lineage>
        <taxon>Bacteria</taxon>
        <taxon>Bacillati</taxon>
        <taxon>Cyanobacteriota</taxon>
        <taxon>Cyanophyceae</taxon>
        <taxon>Nostocales</taxon>
        <taxon>Nostocaceae</taxon>
    </lineage>
</organism>
<protein>
    <submittedName>
        <fullName evidence="1">Uncharacterized protein</fullName>
    </submittedName>
</protein>
<sequence>MWQNITKSNAAFALAATFVMLLVVNYGCVKKAQEETQLEIKNIKPILSNNLYKINGSTNLPESSRITVAAVRYLRPTQGQQEPLQSSNTSNKRSILARQIVQVKQGKWQADLNLWQVAPDGRFEEVWQANQSQMGVIPENTVTFIATFDPAGQWEESGHQNSENLKPENYKLEGKLVRFTNEGEKYVQVSQSLLIPLPVGKTVPPRPQPEDINAGWGNRYQILPESTATRPIMIPPAKSRQTNASPITSEFLR</sequence>